<evidence type="ECO:0000256" key="1">
    <source>
        <dbReference type="ARBA" id="ARBA00004123"/>
    </source>
</evidence>
<dbReference type="STRING" id="65489.A0A0D3EK03"/>
<dbReference type="Proteomes" id="UP000026960">
    <property type="component" value="Chromosome 1"/>
</dbReference>
<evidence type="ECO:0000256" key="3">
    <source>
        <dbReference type="SAM" id="MobiDB-lite"/>
    </source>
</evidence>
<dbReference type="EnsemblPlants" id="OBART01G04290.1">
    <property type="protein sequence ID" value="OBART01G04290.1"/>
    <property type="gene ID" value="OBART01G04290"/>
</dbReference>
<comment type="subcellular location">
    <subcellularLocation>
        <location evidence="1">Nucleus</location>
    </subcellularLocation>
</comment>
<accession>A0A0D3EK03</accession>
<organism evidence="4">
    <name type="scientific">Oryza barthii</name>
    <dbReference type="NCBI Taxonomy" id="65489"/>
    <lineage>
        <taxon>Eukaryota</taxon>
        <taxon>Viridiplantae</taxon>
        <taxon>Streptophyta</taxon>
        <taxon>Embryophyta</taxon>
        <taxon>Tracheophyta</taxon>
        <taxon>Spermatophyta</taxon>
        <taxon>Magnoliopsida</taxon>
        <taxon>Liliopsida</taxon>
        <taxon>Poales</taxon>
        <taxon>Poaceae</taxon>
        <taxon>BOP clade</taxon>
        <taxon>Oryzoideae</taxon>
        <taxon>Oryzeae</taxon>
        <taxon>Oryzinae</taxon>
        <taxon>Oryza</taxon>
    </lineage>
</organism>
<dbReference type="GO" id="GO:0003682">
    <property type="term" value="F:chromatin binding"/>
    <property type="evidence" value="ECO:0007669"/>
    <property type="project" value="TreeGrafter"/>
</dbReference>
<dbReference type="GO" id="GO:0006301">
    <property type="term" value="P:DNA damage tolerance"/>
    <property type="evidence" value="ECO:0007669"/>
    <property type="project" value="EnsemblPlants"/>
</dbReference>
<evidence type="ECO:0000256" key="2">
    <source>
        <dbReference type="ARBA" id="ARBA00023242"/>
    </source>
</evidence>
<feature type="region of interest" description="Disordered" evidence="3">
    <location>
        <begin position="156"/>
        <end position="191"/>
    </location>
</feature>
<evidence type="ECO:0008006" key="6">
    <source>
        <dbReference type="Google" id="ProtNLM"/>
    </source>
</evidence>
<dbReference type="PANTHER" id="PTHR13489">
    <property type="entry name" value="MINI-CHROMOSOME MAINTENANCE COMPLEX-BINDING PROTEIN"/>
    <property type="match status" value="1"/>
</dbReference>
<sequence>MVGPQYDLVGNPLGAVRSTFERAAAESGGHEPVAAFRGKDWGATEVFRSFLFEQGGLDKVPVLDESNLGLIKPNTLVRFRGMVQDMLGNEFYVGAFKDGSTWRTNKFSDSSPFSMPHPCDSHLWERHLFHCVPVPGQNSWTRESSPGPDLRRIASCFTSEQREKRKRGADNDAMDVSESGSGETSSSSKKTLADWESDLNCLTFPQKDDGVRISNSSVEMSMNEEHHVPEMNGGDHHIPGSSFSCLVKVYDMPESQVKLNDVSEFIGVYTFDPELAAPNDNSDDIMFDLMEDITAQLPPSKVPRLHCLVWRNLSAHDFLPRPPAVEPSPILLRGIRQSLLSHFTLVLGKDELAAQCLLLHLLSRLRNKVDVVTVGRLSLNFTGFNRESVSIFGNQLNNLFQRLLPYSQVIPLSIKYLNTATLQPRKDNQSGRLVTGVLQLPQGTHLTFDETLLQSGSLTSKGVKNTMLLKNLMESQKVEYDFEFYKLEMATDVQLLILSEGKSNILPSDLIVPFRPSSVPAVNASSEELESWRWYLATVRSLPQSTETDTYQMIQDEMVNAMRDDRSLGCSELSRWLTMAQIMAASFGEKSLSMEHWQMVKELERLRKERLQ</sequence>
<dbReference type="GO" id="GO:0007062">
    <property type="term" value="P:sister chromatid cohesion"/>
    <property type="evidence" value="ECO:0007669"/>
    <property type="project" value="EnsemblPlants"/>
</dbReference>
<proteinExistence type="predicted"/>
<evidence type="ECO:0000313" key="4">
    <source>
        <dbReference type="EnsemblPlants" id="OBART01G04290.1"/>
    </source>
</evidence>
<evidence type="ECO:0000313" key="5">
    <source>
        <dbReference type="Proteomes" id="UP000026960"/>
    </source>
</evidence>
<dbReference type="PANTHER" id="PTHR13489:SF0">
    <property type="entry name" value="MINI-CHROMOSOME MAINTENANCE COMPLEX-BINDING PROTEIN"/>
    <property type="match status" value="1"/>
</dbReference>
<dbReference type="Pfam" id="PF09739">
    <property type="entry name" value="MCM_bind"/>
    <property type="match status" value="1"/>
</dbReference>
<keyword evidence="5" id="KW-1185">Reference proteome</keyword>
<dbReference type="InterPro" id="IPR019140">
    <property type="entry name" value="MCM_complex-bd"/>
</dbReference>
<dbReference type="Gramene" id="OBART01G04290.1">
    <property type="protein sequence ID" value="OBART01G04290.1"/>
    <property type="gene ID" value="OBART01G04290"/>
</dbReference>
<dbReference type="GO" id="GO:0006261">
    <property type="term" value="P:DNA-templated DNA replication"/>
    <property type="evidence" value="ECO:0007669"/>
    <property type="project" value="TreeGrafter"/>
</dbReference>
<protein>
    <recommendedName>
        <fullName evidence="6">Mini-chromosome maintenance complex-binding protein</fullName>
    </recommendedName>
</protein>
<reference evidence="4" key="1">
    <citation type="journal article" date="2009" name="Rice">
        <title>De Novo Next Generation Sequencing of Plant Genomes.</title>
        <authorList>
            <person name="Rounsley S."/>
            <person name="Marri P.R."/>
            <person name="Yu Y."/>
            <person name="He R."/>
            <person name="Sisneros N."/>
            <person name="Goicoechea J.L."/>
            <person name="Lee S.J."/>
            <person name="Angelova A."/>
            <person name="Kudrna D."/>
            <person name="Luo M."/>
            <person name="Affourtit J."/>
            <person name="Desany B."/>
            <person name="Knight J."/>
            <person name="Niazi F."/>
            <person name="Egholm M."/>
            <person name="Wing R.A."/>
        </authorList>
    </citation>
    <scope>NUCLEOTIDE SEQUENCE [LARGE SCALE GENOMIC DNA]</scope>
    <source>
        <strain evidence="4">cv. IRGC 105608</strain>
    </source>
</reference>
<name>A0A0D3EK03_9ORYZ</name>
<dbReference type="AlphaFoldDB" id="A0A0D3EK03"/>
<dbReference type="HOGENOM" id="CLU_029811_0_0_1"/>
<reference evidence="4" key="2">
    <citation type="submission" date="2015-03" db="UniProtKB">
        <authorList>
            <consortium name="EnsemblPlants"/>
        </authorList>
    </citation>
    <scope>IDENTIFICATION</scope>
</reference>
<dbReference type="GO" id="GO:0005634">
    <property type="term" value="C:nucleus"/>
    <property type="evidence" value="ECO:0007669"/>
    <property type="project" value="UniProtKB-SubCell"/>
</dbReference>
<dbReference type="PaxDb" id="65489-OBART01G04290.1"/>
<dbReference type="eggNOG" id="KOG2545">
    <property type="taxonomic scope" value="Eukaryota"/>
</dbReference>
<keyword evidence="2" id="KW-0539">Nucleus</keyword>
<feature type="compositionally biased region" description="Low complexity" evidence="3">
    <location>
        <begin position="177"/>
        <end position="190"/>
    </location>
</feature>